<evidence type="ECO:0000256" key="1">
    <source>
        <dbReference type="ARBA" id="ARBA00004123"/>
    </source>
</evidence>
<organism evidence="8 9">
    <name type="scientific">Leucosporidium creatinivorum</name>
    <dbReference type="NCBI Taxonomy" id="106004"/>
    <lineage>
        <taxon>Eukaryota</taxon>
        <taxon>Fungi</taxon>
        <taxon>Dikarya</taxon>
        <taxon>Basidiomycota</taxon>
        <taxon>Pucciniomycotina</taxon>
        <taxon>Microbotryomycetes</taxon>
        <taxon>Leucosporidiales</taxon>
        <taxon>Leucosporidium</taxon>
    </lineage>
</organism>
<dbReference type="InterPro" id="IPR000232">
    <property type="entry name" value="HSF_DNA-bd"/>
</dbReference>
<dbReference type="GO" id="GO:0003700">
    <property type="term" value="F:DNA-binding transcription factor activity"/>
    <property type="evidence" value="ECO:0007669"/>
    <property type="project" value="InterPro"/>
</dbReference>
<feature type="compositionally biased region" description="Basic residues" evidence="6">
    <location>
        <begin position="118"/>
        <end position="127"/>
    </location>
</feature>
<dbReference type="GO" id="GO:0043565">
    <property type="term" value="F:sequence-specific DNA binding"/>
    <property type="evidence" value="ECO:0007669"/>
    <property type="project" value="InterPro"/>
</dbReference>
<dbReference type="Gene3D" id="1.10.10.10">
    <property type="entry name" value="Winged helix-like DNA-binding domain superfamily/Winged helix DNA-binding domain"/>
    <property type="match status" value="1"/>
</dbReference>
<dbReference type="GO" id="GO:0005634">
    <property type="term" value="C:nucleus"/>
    <property type="evidence" value="ECO:0007669"/>
    <property type="project" value="UniProtKB-SubCell"/>
</dbReference>
<feature type="compositionally biased region" description="Low complexity" evidence="6">
    <location>
        <begin position="128"/>
        <end position="138"/>
    </location>
</feature>
<feature type="domain" description="HSF-type DNA-binding" evidence="7">
    <location>
        <begin position="1"/>
        <end position="121"/>
    </location>
</feature>
<dbReference type="Pfam" id="PF00447">
    <property type="entry name" value="HSF_DNA-bind"/>
    <property type="match status" value="1"/>
</dbReference>
<dbReference type="PANTHER" id="PTHR10015:SF427">
    <property type="entry name" value="HEAT SHOCK FACTOR PROTEIN"/>
    <property type="match status" value="1"/>
</dbReference>
<dbReference type="PRINTS" id="PR00056">
    <property type="entry name" value="HSFDOMAIN"/>
</dbReference>
<sequence>MVTPFISKLVHLLSHRDFQEVIRWTDAGDAFVFAHTSPVLLEVFARFFRHSNVHSFVRQLNIYDFQRLSTLALLEAIQTSSLPNGSASLSASDYSAFTHPRLWRDGALNRPPCDLTKIKPKATKGKGKAASSKKANGGAKRKTLGTDGEKAGGVRSRVNV</sequence>
<keyword evidence="4" id="KW-0539">Nucleus</keyword>
<evidence type="ECO:0000313" key="9">
    <source>
        <dbReference type="Proteomes" id="UP000193467"/>
    </source>
</evidence>
<protein>
    <submittedName>
        <fullName evidence="8">HSF-type DNA-binding-domain-containing protein</fullName>
    </submittedName>
</protein>
<comment type="subcellular location">
    <subcellularLocation>
        <location evidence="1">Nucleus</location>
    </subcellularLocation>
</comment>
<accession>A0A1Y2FPM1</accession>
<dbReference type="Proteomes" id="UP000193467">
    <property type="component" value="Unassembled WGS sequence"/>
</dbReference>
<evidence type="ECO:0000313" key="8">
    <source>
        <dbReference type="EMBL" id="ORY84665.1"/>
    </source>
</evidence>
<evidence type="ECO:0000259" key="7">
    <source>
        <dbReference type="SMART" id="SM00415"/>
    </source>
</evidence>
<dbReference type="SMART" id="SM00415">
    <property type="entry name" value="HSF"/>
    <property type="match status" value="1"/>
</dbReference>
<dbReference type="InterPro" id="IPR036390">
    <property type="entry name" value="WH_DNA-bd_sf"/>
</dbReference>
<dbReference type="STRING" id="106004.A0A1Y2FPM1"/>
<dbReference type="EMBL" id="MCGR01000017">
    <property type="protein sequence ID" value="ORY84665.1"/>
    <property type="molecule type" value="Genomic_DNA"/>
</dbReference>
<evidence type="ECO:0000256" key="3">
    <source>
        <dbReference type="ARBA" id="ARBA00023125"/>
    </source>
</evidence>
<evidence type="ECO:0000256" key="5">
    <source>
        <dbReference type="RuleBase" id="RU004020"/>
    </source>
</evidence>
<dbReference type="AlphaFoldDB" id="A0A1Y2FPM1"/>
<proteinExistence type="inferred from homology"/>
<dbReference type="InterPro" id="IPR036388">
    <property type="entry name" value="WH-like_DNA-bd_sf"/>
</dbReference>
<keyword evidence="3 8" id="KW-0238">DNA-binding</keyword>
<feature type="region of interest" description="Disordered" evidence="6">
    <location>
        <begin position="114"/>
        <end position="160"/>
    </location>
</feature>
<dbReference type="OrthoDB" id="60033at2759"/>
<dbReference type="SUPFAM" id="SSF46785">
    <property type="entry name" value="Winged helix' DNA-binding domain"/>
    <property type="match status" value="1"/>
</dbReference>
<evidence type="ECO:0000256" key="4">
    <source>
        <dbReference type="ARBA" id="ARBA00023242"/>
    </source>
</evidence>
<dbReference type="InParanoid" id="A0A1Y2FPM1"/>
<keyword evidence="9" id="KW-1185">Reference proteome</keyword>
<gene>
    <name evidence="8" type="ORF">BCR35DRAFT_57912</name>
</gene>
<dbReference type="PANTHER" id="PTHR10015">
    <property type="entry name" value="HEAT SHOCK TRANSCRIPTION FACTOR"/>
    <property type="match status" value="1"/>
</dbReference>
<name>A0A1Y2FPM1_9BASI</name>
<reference evidence="8 9" key="1">
    <citation type="submission" date="2016-07" db="EMBL/GenBank/DDBJ databases">
        <title>Pervasive Adenine N6-methylation of Active Genes in Fungi.</title>
        <authorList>
            <consortium name="DOE Joint Genome Institute"/>
            <person name="Mondo S.J."/>
            <person name="Dannebaum R.O."/>
            <person name="Kuo R.C."/>
            <person name="Labutti K."/>
            <person name="Haridas S."/>
            <person name="Kuo A."/>
            <person name="Salamov A."/>
            <person name="Ahrendt S.R."/>
            <person name="Lipzen A."/>
            <person name="Sullivan W."/>
            <person name="Andreopoulos W.B."/>
            <person name="Clum A."/>
            <person name="Lindquist E."/>
            <person name="Daum C."/>
            <person name="Ramamoorthy G.K."/>
            <person name="Gryganskyi A."/>
            <person name="Culley D."/>
            <person name="Magnuson J.K."/>
            <person name="James T.Y."/>
            <person name="O'Malley M.A."/>
            <person name="Stajich J.E."/>
            <person name="Spatafora J.W."/>
            <person name="Visel A."/>
            <person name="Grigoriev I.V."/>
        </authorList>
    </citation>
    <scope>NUCLEOTIDE SEQUENCE [LARGE SCALE GENOMIC DNA]</scope>
    <source>
        <strain evidence="8 9">62-1032</strain>
    </source>
</reference>
<evidence type="ECO:0000256" key="2">
    <source>
        <dbReference type="ARBA" id="ARBA00006403"/>
    </source>
</evidence>
<evidence type="ECO:0000256" key="6">
    <source>
        <dbReference type="SAM" id="MobiDB-lite"/>
    </source>
</evidence>
<comment type="caution">
    <text evidence="8">The sequence shown here is derived from an EMBL/GenBank/DDBJ whole genome shotgun (WGS) entry which is preliminary data.</text>
</comment>
<comment type="similarity">
    <text evidence="2 5">Belongs to the HSF family.</text>
</comment>